<name>A0A6A0AC63_HAELA</name>
<dbReference type="InterPro" id="IPR004001">
    <property type="entry name" value="Actin_CS"/>
</dbReference>
<dbReference type="FunFam" id="3.30.420.40:FF:000050">
    <property type="entry name" value="Actin, alpha skeletal muscle"/>
    <property type="match status" value="1"/>
</dbReference>
<organism evidence="3 4">
    <name type="scientific">Haematococcus lacustris</name>
    <name type="common">Green alga</name>
    <name type="synonym">Haematococcus pluvialis</name>
    <dbReference type="NCBI Taxonomy" id="44745"/>
    <lineage>
        <taxon>Eukaryota</taxon>
        <taxon>Viridiplantae</taxon>
        <taxon>Chlorophyta</taxon>
        <taxon>core chlorophytes</taxon>
        <taxon>Chlorophyceae</taxon>
        <taxon>CS clade</taxon>
        <taxon>Chlamydomonadales</taxon>
        <taxon>Haematococcaceae</taxon>
        <taxon>Haematococcus</taxon>
    </lineage>
</organism>
<protein>
    <recommendedName>
        <fullName evidence="5">Actin</fullName>
    </recommendedName>
</protein>
<keyword evidence="4" id="KW-1185">Reference proteome</keyword>
<proteinExistence type="inferred from homology"/>
<evidence type="ECO:0000256" key="2">
    <source>
        <dbReference type="SAM" id="MobiDB-lite"/>
    </source>
</evidence>
<dbReference type="SUPFAM" id="SSF53067">
    <property type="entry name" value="Actin-like ATPase domain"/>
    <property type="match status" value="1"/>
</dbReference>
<dbReference type="EMBL" id="BLLF01004554">
    <property type="protein sequence ID" value="GFH29841.1"/>
    <property type="molecule type" value="Genomic_DNA"/>
</dbReference>
<reference evidence="3 4" key="1">
    <citation type="submission" date="2020-02" db="EMBL/GenBank/DDBJ databases">
        <title>Draft genome sequence of Haematococcus lacustris strain NIES-144.</title>
        <authorList>
            <person name="Morimoto D."/>
            <person name="Nakagawa S."/>
            <person name="Yoshida T."/>
            <person name="Sawayama S."/>
        </authorList>
    </citation>
    <scope>NUCLEOTIDE SEQUENCE [LARGE SCALE GENOMIC DNA]</scope>
    <source>
        <strain evidence="3 4">NIES-144</strain>
    </source>
</reference>
<dbReference type="PRINTS" id="PR00190">
    <property type="entry name" value="ACTIN"/>
</dbReference>
<accession>A0A6A0AC63</accession>
<evidence type="ECO:0000313" key="3">
    <source>
        <dbReference type="EMBL" id="GFH29841.1"/>
    </source>
</evidence>
<dbReference type="Pfam" id="PF00022">
    <property type="entry name" value="Actin"/>
    <property type="match status" value="1"/>
</dbReference>
<feature type="region of interest" description="Disordered" evidence="2">
    <location>
        <begin position="119"/>
        <end position="160"/>
    </location>
</feature>
<evidence type="ECO:0008006" key="5">
    <source>
        <dbReference type="Google" id="ProtNLM"/>
    </source>
</evidence>
<comment type="caution">
    <text evidence="3">The sequence shown here is derived from an EMBL/GenBank/DDBJ whole genome shotgun (WGS) entry which is preliminary data.</text>
</comment>
<dbReference type="PROSITE" id="PS00406">
    <property type="entry name" value="ACTINS_1"/>
    <property type="match status" value="1"/>
</dbReference>
<dbReference type="InterPro" id="IPR004000">
    <property type="entry name" value="Actin"/>
</dbReference>
<evidence type="ECO:0000256" key="1">
    <source>
        <dbReference type="ARBA" id="ARBA00006752"/>
    </source>
</evidence>
<evidence type="ECO:0000313" key="4">
    <source>
        <dbReference type="Proteomes" id="UP000485058"/>
    </source>
</evidence>
<dbReference type="PANTHER" id="PTHR11937">
    <property type="entry name" value="ACTIN"/>
    <property type="match status" value="1"/>
</dbReference>
<sequence>MLLHQQVFAGKAGIGGGNNYLEAERDMHDQDSYVGDEAQSKRGILTLRYPIEHGIVTNWDDMEKIWHHTFFNELRVAPEPTAMATLNWVMLQVLHSTLASVLQAPAGSMATPEVTPQGLQAYRQPGSPRPPANGAVQSPWSQPLGGSGLKPSCWGSATRP</sequence>
<dbReference type="AlphaFoldDB" id="A0A6A0AC63"/>
<dbReference type="Proteomes" id="UP000485058">
    <property type="component" value="Unassembled WGS sequence"/>
</dbReference>
<dbReference type="InterPro" id="IPR043129">
    <property type="entry name" value="ATPase_NBD"/>
</dbReference>
<comment type="similarity">
    <text evidence="1">Belongs to the actin family.</text>
</comment>
<dbReference type="Gene3D" id="3.30.420.40">
    <property type="match status" value="1"/>
</dbReference>
<gene>
    <name evidence="3" type="ORF">HaLaN_28576</name>
</gene>